<keyword evidence="4" id="KW-0762">Sugar transport</keyword>
<dbReference type="Gene3D" id="2.70.70.10">
    <property type="entry name" value="Glucose Permease (Domain IIA)"/>
    <property type="match status" value="1"/>
</dbReference>
<proteinExistence type="predicted"/>
<evidence type="ECO:0000313" key="10">
    <source>
        <dbReference type="Proteomes" id="UP000004846"/>
    </source>
</evidence>
<dbReference type="GO" id="GO:0005886">
    <property type="term" value="C:plasma membrane"/>
    <property type="evidence" value="ECO:0007669"/>
    <property type="project" value="UniProtKB-SubCell"/>
</dbReference>
<evidence type="ECO:0000256" key="7">
    <source>
        <dbReference type="ARBA" id="ARBA00022777"/>
    </source>
</evidence>
<dbReference type="GO" id="GO:0016301">
    <property type="term" value="F:kinase activity"/>
    <property type="evidence" value="ECO:0007669"/>
    <property type="project" value="UniProtKB-KW"/>
</dbReference>
<evidence type="ECO:0000256" key="3">
    <source>
        <dbReference type="ARBA" id="ARBA00022448"/>
    </source>
</evidence>
<dbReference type="HOGENOM" id="CLU_012312_5_1_9"/>
<dbReference type="InterPro" id="IPR001127">
    <property type="entry name" value="PTS_EIIA_1_perm"/>
</dbReference>
<dbReference type="PANTHER" id="PTHR45008:SF1">
    <property type="entry name" value="PTS SYSTEM GLUCOSE-SPECIFIC EIIA COMPONENT"/>
    <property type="match status" value="1"/>
</dbReference>
<keyword evidence="5" id="KW-0808">Transferase</keyword>
<dbReference type="GO" id="GO:0009401">
    <property type="term" value="P:phosphoenolpyruvate-dependent sugar phosphotransferase system"/>
    <property type="evidence" value="ECO:0007669"/>
    <property type="project" value="UniProtKB-KW"/>
</dbReference>
<keyword evidence="6" id="KW-0598">Phosphotransferase system</keyword>
<evidence type="ECO:0000256" key="6">
    <source>
        <dbReference type="ARBA" id="ARBA00022683"/>
    </source>
</evidence>
<gene>
    <name evidence="9" type="primary">ptbA</name>
    <name evidence="9" type="ORF">HMPREF9498_02455</name>
</gene>
<sequence>MFNLFKNKKQEGISITAPCSGRIIPISEVNDPIFSKKVLGEGFAVVPEGNKIYAPLTGRIEAVFPTKHAISIKSDADIEYLIHIGIDTVELEGKPFSIFVNAGEKVTTETLLAEVDFDQIKQAGKDPSVIVVFTKPEQVNEVILNSYTTIYGDSCGKIIL</sequence>
<evidence type="ECO:0000313" key="9">
    <source>
        <dbReference type="EMBL" id="EFM81948.1"/>
    </source>
</evidence>
<evidence type="ECO:0000256" key="5">
    <source>
        <dbReference type="ARBA" id="ARBA00022679"/>
    </source>
</evidence>
<dbReference type="InterPro" id="IPR050890">
    <property type="entry name" value="PTS_EIIA_component"/>
</dbReference>
<feature type="domain" description="PTS EIIA type-1" evidence="8">
    <location>
        <begin position="31"/>
        <end position="135"/>
    </location>
</feature>
<dbReference type="NCBIfam" id="TIGR00830">
    <property type="entry name" value="PTBA"/>
    <property type="match status" value="1"/>
</dbReference>
<keyword evidence="7" id="KW-0418">Kinase</keyword>
<dbReference type="PROSITE" id="PS51093">
    <property type="entry name" value="PTS_EIIA_TYPE_1"/>
    <property type="match status" value="1"/>
</dbReference>
<evidence type="ECO:0000256" key="2">
    <source>
        <dbReference type="ARBA" id="ARBA00004651"/>
    </source>
</evidence>
<evidence type="ECO:0000256" key="1">
    <source>
        <dbReference type="ARBA" id="ARBA00004496"/>
    </source>
</evidence>
<dbReference type="RefSeq" id="WP_002358535.1">
    <property type="nucleotide sequence ID" value="NZ_GL454476.1"/>
</dbReference>
<dbReference type="GO" id="GO:0005737">
    <property type="term" value="C:cytoplasm"/>
    <property type="evidence" value="ECO:0007669"/>
    <property type="project" value="UniProtKB-SubCell"/>
</dbReference>
<organism evidence="9 10">
    <name type="scientific">Enterococcus faecalis TX4248</name>
    <dbReference type="NCBI Taxonomy" id="749495"/>
    <lineage>
        <taxon>Bacteria</taxon>
        <taxon>Bacillati</taxon>
        <taxon>Bacillota</taxon>
        <taxon>Bacilli</taxon>
        <taxon>Lactobacillales</taxon>
        <taxon>Enterococcaceae</taxon>
        <taxon>Enterococcus</taxon>
    </lineage>
</organism>
<dbReference type="InterPro" id="IPR011055">
    <property type="entry name" value="Dup_hybrid_motif"/>
</dbReference>
<keyword evidence="3" id="KW-0813">Transport</keyword>
<accession>A0A125W3Z3</accession>
<reference evidence="9 10" key="1">
    <citation type="submission" date="2010-07" db="EMBL/GenBank/DDBJ databases">
        <authorList>
            <person name="Sid Ahmed O."/>
        </authorList>
    </citation>
    <scope>NUCLEOTIDE SEQUENCE [LARGE SCALE GENOMIC DNA]</scope>
    <source>
        <strain evidence="9 10">TX4248</strain>
    </source>
</reference>
<dbReference type="AlphaFoldDB" id="A0A125W3Z3"/>
<dbReference type="EMBL" id="AEBR01000086">
    <property type="protein sequence ID" value="EFM81948.1"/>
    <property type="molecule type" value="Genomic_DNA"/>
</dbReference>
<protein>
    <submittedName>
        <fullName evidence="9">PTS system, glucose subfamily, IIA component</fullName>
    </submittedName>
</protein>
<name>A0A125W3Z3_ENTFL</name>
<evidence type="ECO:0000256" key="4">
    <source>
        <dbReference type="ARBA" id="ARBA00022597"/>
    </source>
</evidence>
<dbReference type="Proteomes" id="UP000004846">
    <property type="component" value="Unassembled WGS sequence"/>
</dbReference>
<dbReference type="PANTHER" id="PTHR45008">
    <property type="entry name" value="PTS SYSTEM GLUCOSE-SPECIFIC EIIA COMPONENT"/>
    <property type="match status" value="1"/>
</dbReference>
<comment type="caution">
    <text evidence="9">The sequence shown here is derived from an EMBL/GenBank/DDBJ whole genome shotgun (WGS) entry which is preliminary data.</text>
</comment>
<evidence type="ECO:0000259" key="8">
    <source>
        <dbReference type="PROSITE" id="PS51093"/>
    </source>
</evidence>
<dbReference type="Pfam" id="PF00358">
    <property type="entry name" value="PTS_EIIA_1"/>
    <property type="match status" value="1"/>
</dbReference>
<dbReference type="SUPFAM" id="SSF51261">
    <property type="entry name" value="Duplicated hybrid motif"/>
    <property type="match status" value="1"/>
</dbReference>
<comment type="subcellular location">
    <subcellularLocation>
        <location evidence="2">Cell membrane</location>
        <topology evidence="2">Multi-pass membrane protein</topology>
    </subcellularLocation>
    <subcellularLocation>
        <location evidence="1">Cytoplasm</location>
    </subcellularLocation>
</comment>
<dbReference type="FunFam" id="2.70.70.10:FF:000001">
    <property type="entry name" value="PTS system glucose-specific IIA component"/>
    <property type="match status" value="1"/>
</dbReference>